<protein>
    <submittedName>
        <fullName evidence="3">Cytochrome P450 hydroxylase</fullName>
    </submittedName>
</protein>
<dbReference type="OrthoDB" id="4059045at2"/>
<comment type="similarity">
    <text evidence="1 2">Belongs to the cytochrome P450 family.</text>
</comment>
<dbReference type="SUPFAM" id="SSF48264">
    <property type="entry name" value="Cytochrome P450"/>
    <property type="match status" value="1"/>
</dbReference>
<dbReference type="PROSITE" id="PS00086">
    <property type="entry name" value="CYTOCHROME_P450"/>
    <property type="match status" value="1"/>
</dbReference>
<dbReference type="AlphaFoldDB" id="A0A8H9IWB1"/>
<dbReference type="PANTHER" id="PTHR46696">
    <property type="entry name" value="P450, PUTATIVE (EUROFUNG)-RELATED"/>
    <property type="match status" value="1"/>
</dbReference>
<reference evidence="3" key="2">
    <citation type="submission" date="2020-09" db="EMBL/GenBank/DDBJ databases">
        <authorList>
            <person name="Sun Q."/>
            <person name="Zhou Y."/>
        </authorList>
    </citation>
    <scope>NUCLEOTIDE SEQUENCE</scope>
    <source>
        <strain evidence="3">CGMCC 4.7679</strain>
    </source>
</reference>
<dbReference type="EMBL" id="BNAV01000008">
    <property type="protein sequence ID" value="GHF69645.1"/>
    <property type="molecule type" value="Genomic_DNA"/>
</dbReference>
<sequence>MSAPVRLDDPAGQDALEAAYRRLRERGPVVCVELPDGLRTWVITRYAEGRRALRDPRFIKDLRELTGPGHGLGGNRYAEDVYVVEGRHMLNSDGDEHVRLRGVVAAQLSAQAVAAREPEIRRITEDLVDRFAGSAEPVDLMSAYARPVPEIVMGRILGLPDEVMLEAAVLSRQLGQRDDPLSPPMRRAYNDLVDLMRVHTRTAPDDERTVLAALHAALAQGRITRRELVSTVLMLIGAGISSTAIAIAHGAATTAQAANTLWSLLGDDEQAGALVDELLRHHPPFAFSPWRFAREAVEVGGVVIPAGAVVFVLLAAVNRDPGVIEDPDQVRPGRASRSGSLTFGHGPHYCIGAHLARTEITTALATLHRRCPRLRLAVPYGETEWQGLLFDRTPVALPVYPGVA</sequence>
<dbReference type="GO" id="GO:0004497">
    <property type="term" value="F:monooxygenase activity"/>
    <property type="evidence" value="ECO:0007669"/>
    <property type="project" value="UniProtKB-KW"/>
</dbReference>
<dbReference type="InterPro" id="IPR001128">
    <property type="entry name" value="Cyt_P450"/>
</dbReference>
<dbReference type="PRINTS" id="PR00359">
    <property type="entry name" value="BP450"/>
</dbReference>
<keyword evidence="2" id="KW-0479">Metal-binding</keyword>
<dbReference type="InterPro" id="IPR017972">
    <property type="entry name" value="Cyt_P450_CS"/>
</dbReference>
<dbReference type="InterPro" id="IPR002397">
    <property type="entry name" value="Cyt_P450_B"/>
</dbReference>
<dbReference type="PANTHER" id="PTHR46696:SF1">
    <property type="entry name" value="CYTOCHROME P450 YJIB-RELATED"/>
    <property type="match status" value="1"/>
</dbReference>
<dbReference type="RefSeq" id="WP_145934413.1">
    <property type="nucleotide sequence ID" value="NZ_BNAV01000008.1"/>
</dbReference>
<dbReference type="Proteomes" id="UP000658656">
    <property type="component" value="Unassembled WGS sequence"/>
</dbReference>
<keyword evidence="2" id="KW-0503">Monooxygenase</keyword>
<evidence type="ECO:0000256" key="2">
    <source>
        <dbReference type="RuleBase" id="RU000461"/>
    </source>
</evidence>
<evidence type="ECO:0000256" key="1">
    <source>
        <dbReference type="ARBA" id="ARBA00010617"/>
    </source>
</evidence>
<proteinExistence type="inferred from homology"/>
<evidence type="ECO:0000313" key="4">
    <source>
        <dbReference type="Proteomes" id="UP000658656"/>
    </source>
</evidence>
<evidence type="ECO:0000313" key="3">
    <source>
        <dbReference type="EMBL" id="GHF69645.1"/>
    </source>
</evidence>
<gene>
    <name evidence="3" type="ORF">GCM10017566_49170</name>
</gene>
<keyword evidence="2" id="KW-0349">Heme</keyword>
<dbReference type="Pfam" id="PF00067">
    <property type="entry name" value="p450"/>
    <property type="match status" value="1"/>
</dbReference>
<name>A0A8H9IWB1_9PSEU</name>
<keyword evidence="2" id="KW-0560">Oxidoreductase</keyword>
<dbReference type="PRINTS" id="PR00385">
    <property type="entry name" value="P450"/>
</dbReference>
<organism evidence="3 4">
    <name type="scientific">Amycolatopsis bartoniae</name>
    <dbReference type="NCBI Taxonomy" id="941986"/>
    <lineage>
        <taxon>Bacteria</taxon>
        <taxon>Bacillati</taxon>
        <taxon>Actinomycetota</taxon>
        <taxon>Actinomycetes</taxon>
        <taxon>Pseudonocardiales</taxon>
        <taxon>Pseudonocardiaceae</taxon>
        <taxon>Amycolatopsis</taxon>
    </lineage>
</organism>
<dbReference type="GO" id="GO:0020037">
    <property type="term" value="F:heme binding"/>
    <property type="evidence" value="ECO:0007669"/>
    <property type="project" value="InterPro"/>
</dbReference>
<keyword evidence="4" id="KW-1185">Reference proteome</keyword>
<dbReference type="GO" id="GO:0016705">
    <property type="term" value="F:oxidoreductase activity, acting on paired donors, with incorporation or reduction of molecular oxygen"/>
    <property type="evidence" value="ECO:0007669"/>
    <property type="project" value="InterPro"/>
</dbReference>
<dbReference type="Gene3D" id="1.10.630.10">
    <property type="entry name" value="Cytochrome P450"/>
    <property type="match status" value="1"/>
</dbReference>
<comment type="caution">
    <text evidence="3">The sequence shown here is derived from an EMBL/GenBank/DDBJ whole genome shotgun (WGS) entry which is preliminary data.</text>
</comment>
<dbReference type="GO" id="GO:0005506">
    <property type="term" value="F:iron ion binding"/>
    <property type="evidence" value="ECO:0007669"/>
    <property type="project" value="InterPro"/>
</dbReference>
<dbReference type="InterPro" id="IPR036396">
    <property type="entry name" value="Cyt_P450_sf"/>
</dbReference>
<keyword evidence="2" id="KW-0408">Iron</keyword>
<accession>A0A8H9IWB1</accession>
<reference evidence="3" key="1">
    <citation type="journal article" date="2014" name="Int. J. Syst. Evol. Microbiol.">
        <title>Complete genome sequence of Corynebacterium casei LMG S-19264T (=DSM 44701T), isolated from a smear-ripened cheese.</title>
        <authorList>
            <consortium name="US DOE Joint Genome Institute (JGI-PGF)"/>
            <person name="Walter F."/>
            <person name="Albersmeier A."/>
            <person name="Kalinowski J."/>
            <person name="Ruckert C."/>
        </authorList>
    </citation>
    <scope>NUCLEOTIDE SEQUENCE</scope>
    <source>
        <strain evidence="3">CGMCC 4.7679</strain>
    </source>
</reference>